<keyword evidence="2" id="KW-1185">Reference proteome</keyword>
<sequence>MNPLTKAAITLATIPALVTLGYGLLCWVSPFKTCQRCAGTGQTTTRFLRRPRACRRCDRGMRLRTGRRVYNVFHRLHAEAHR</sequence>
<dbReference type="Proteomes" id="UP000199699">
    <property type="component" value="Unassembled WGS sequence"/>
</dbReference>
<evidence type="ECO:0000313" key="1">
    <source>
        <dbReference type="EMBL" id="SCL34174.1"/>
    </source>
</evidence>
<proteinExistence type="predicted"/>
<protein>
    <submittedName>
        <fullName evidence="1">Uncharacterized protein</fullName>
    </submittedName>
</protein>
<dbReference type="AlphaFoldDB" id="A0A1C6SX52"/>
<reference evidence="1 2" key="1">
    <citation type="submission" date="2016-06" db="EMBL/GenBank/DDBJ databases">
        <authorList>
            <person name="Kjaerup R.B."/>
            <person name="Dalgaard T.S."/>
            <person name="Juul-Madsen H.R."/>
        </authorList>
    </citation>
    <scope>NUCLEOTIDE SEQUENCE [LARGE SCALE GENOMIC DNA]</scope>
    <source>
        <strain evidence="1 2">DSM 43818</strain>
    </source>
</reference>
<dbReference type="OrthoDB" id="3398186at2"/>
<dbReference type="EMBL" id="FMHT01000003">
    <property type="protein sequence ID" value="SCL34174.1"/>
    <property type="molecule type" value="Genomic_DNA"/>
</dbReference>
<evidence type="ECO:0000313" key="2">
    <source>
        <dbReference type="Proteomes" id="UP000199699"/>
    </source>
</evidence>
<dbReference type="STRING" id="145857.GA0070616_4902"/>
<accession>A0A1C6SX52</accession>
<name>A0A1C6SX52_9ACTN</name>
<organism evidence="1 2">
    <name type="scientific">Micromonospora nigra</name>
    <dbReference type="NCBI Taxonomy" id="145857"/>
    <lineage>
        <taxon>Bacteria</taxon>
        <taxon>Bacillati</taxon>
        <taxon>Actinomycetota</taxon>
        <taxon>Actinomycetes</taxon>
        <taxon>Micromonosporales</taxon>
        <taxon>Micromonosporaceae</taxon>
        <taxon>Micromonospora</taxon>
    </lineage>
</organism>
<gene>
    <name evidence="1" type="ORF">GA0070616_4902</name>
</gene>